<protein>
    <submittedName>
        <fullName evidence="1">Uncharacterized protein</fullName>
    </submittedName>
</protein>
<accession>A0A2S3GP08</accession>
<dbReference type="Gramene" id="PVH66403">
    <property type="protein sequence ID" value="PVH66403"/>
    <property type="gene ID" value="PAHAL_1G234700"/>
</dbReference>
<dbReference type="Proteomes" id="UP000243499">
    <property type="component" value="Chromosome 1"/>
</dbReference>
<name>A0A2S3GP08_9POAL</name>
<evidence type="ECO:0000313" key="1">
    <source>
        <dbReference type="EMBL" id="PAN05507.1"/>
    </source>
</evidence>
<proteinExistence type="predicted"/>
<dbReference type="EMBL" id="CM008046">
    <property type="protein sequence ID" value="PVH66403.1"/>
    <property type="molecule type" value="Genomic_DNA"/>
</dbReference>
<dbReference type="AlphaFoldDB" id="A0A2S3GP08"/>
<gene>
    <name evidence="1" type="ORF">PAHAL_1G234700</name>
</gene>
<dbReference type="EMBL" id="CM008046">
    <property type="protein sequence ID" value="PAN05507.1"/>
    <property type="molecule type" value="Genomic_DNA"/>
</dbReference>
<reference evidence="1" key="1">
    <citation type="submission" date="2018-04" db="EMBL/GenBank/DDBJ databases">
        <title>WGS assembly of Panicum hallii.</title>
        <authorList>
            <person name="Lovell J."/>
            <person name="Jenkins J."/>
            <person name="Lowry D."/>
            <person name="Mamidi S."/>
            <person name="Sreedasyam A."/>
            <person name="Weng X."/>
            <person name="Barry K."/>
            <person name="Bonette J."/>
            <person name="Campitelli B."/>
            <person name="Daum C."/>
            <person name="Gordon S."/>
            <person name="Gould B."/>
            <person name="Lipzen A."/>
            <person name="Macqueen A."/>
            <person name="Palacio-Mejia J."/>
            <person name="Plott C."/>
            <person name="Shakirov E."/>
            <person name="Shu S."/>
            <person name="Yoshinaga Y."/>
            <person name="Zane M."/>
            <person name="Rokhsar D."/>
            <person name="Grimwood J."/>
            <person name="Schmutz J."/>
            <person name="Juenger T."/>
        </authorList>
    </citation>
    <scope>NUCLEOTIDE SEQUENCE [LARGE SCALE GENOMIC DNA]</scope>
    <source>
        <strain evidence="1">FIL2</strain>
    </source>
</reference>
<organism evidence="1">
    <name type="scientific">Panicum hallii</name>
    <dbReference type="NCBI Taxonomy" id="206008"/>
    <lineage>
        <taxon>Eukaryota</taxon>
        <taxon>Viridiplantae</taxon>
        <taxon>Streptophyta</taxon>
        <taxon>Embryophyta</taxon>
        <taxon>Tracheophyta</taxon>
        <taxon>Spermatophyta</taxon>
        <taxon>Magnoliopsida</taxon>
        <taxon>Liliopsida</taxon>
        <taxon>Poales</taxon>
        <taxon>Poaceae</taxon>
        <taxon>PACMAD clade</taxon>
        <taxon>Panicoideae</taxon>
        <taxon>Panicodae</taxon>
        <taxon>Paniceae</taxon>
        <taxon>Panicinae</taxon>
        <taxon>Panicum</taxon>
        <taxon>Panicum sect. Panicum</taxon>
    </lineage>
</organism>
<dbReference type="Gramene" id="PAN05507">
    <property type="protein sequence ID" value="PAN05507"/>
    <property type="gene ID" value="PAHAL_1G234700"/>
</dbReference>
<sequence length="101" mass="11417">MKFCSLKMGQGELALMDAQHCRMQCSGWAKACYLEEAAQMLLKAYEEPCDAFLVFLMLLNWIQQMLGSRKHYGMPSTAWRHLTSSSQNCLLPRGHTCPGVS</sequence>